<dbReference type="EMBL" id="BAABIL010000046">
    <property type="protein sequence ID" value="GAA4964196.1"/>
    <property type="molecule type" value="Genomic_DNA"/>
</dbReference>
<evidence type="ECO:0008006" key="3">
    <source>
        <dbReference type="Google" id="ProtNLM"/>
    </source>
</evidence>
<gene>
    <name evidence="1" type="ORF">GCM10023225_04210</name>
</gene>
<accession>A0ABP9H8U1</accession>
<comment type="caution">
    <text evidence="1">The sequence shown here is derived from an EMBL/GenBank/DDBJ whole genome shotgun (WGS) entry which is preliminary data.</text>
</comment>
<evidence type="ECO:0000313" key="2">
    <source>
        <dbReference type="Proteomes" id="UP001501195"/>
    </source>
</evidence>
<proteinExistence type="predicted"/>
<name>A0ABP9H8U1_9ACTN</name>
<protein>
    <recommendedName>
        <fullName evidence="3">Rubrerythrin</fullName>
    </recommendedName>
</protein>
<organism evidence="1 2">
    <name type="scientific">Kineococcus glutinatus</name>
    <dbReference type="NCBI Taxonomy" id="1070872"/>
    <lineage>
        <taxon>Bacteria</taxon>
        <taxon>Bacillati</taxon>
        <taxon>Actinomycetota</taxon>
        <taxon>Actinomycetes</taxon>
        <taxon>Kineosporiales</taxon>
        <taxon>Kineosporiaceae</taxon>
        <taxon>Kineococcus</taxon>
    </lineage>
</organism>
<evidence type="ECO:0000313" key="1">
    <source>
        <dbReference type="EMBL" id="GAA4964196.1"/>
    </source>
</evidence>
<sequence>MVGRPGVTGRREERDVAGGDELGTYLDGHFTGAVAGLELFRRAAAARRGQPSGEVLARLAAEVAEDRAALRALMSAVGATPNRPRAAAAWVGERASRLVTGGRSLGRSPLRDYLELEALLLGVQGKEAGWRTLRALAEHDGRLDAAALDELVLRAQRQAAELVELRARALERSFAV</sequence>
<reference evidence="2" key="1">
    <citation type="journal article" date="2019" name="Int. J. Syst. Evol. Microbiol.">
        <title>The Global Catalogue of Microorganisms (GCM) 10K type strain sequencing project: providing services to taxonomists for standard genome sequencing and annotation.</title>
        <authorList>
            <consortium name="The Broad Institute Genomics Platform"/>
            <consortium name="The Broad Institute Genome Sequencing Center for Infectious Disease"/>
            <person name="Wu L."/>
            <person name="Ma J."/>
        </authorList>
    </citation>
    <scope>NUCLEOTIDE SEQUENCE [LARGE SCALE GENOMIC DNA]</scope>
    <source>
        <strain evidence="2">JCM 18126</strain>
    </source>
</reference>
<dbReference type="Proteomes" id="UP001501195">
    <property type="component" value="Unassembled WGS sequence"/>
</dbReference>
<keyword evidence="2" id="KW-1185">Reference proteome</keyword>